<accession>A0A9P7MMQ1</accession>
<feature type="compositionally biased region" description="Polar residues" evidence="1">
    <location>
        <begin position="1430"/>
        <end position="1445"/>
    </location>
</feature>
<name>A0A9P7MMQ1_9HYPO</name>
<proteinExistence type="predicted"/>
<feature type="compositionally biased region" description="Low complexity" evidence="1">
    <location>
        <begin position="7"/>
        <end position="17"/>
    </location>
</feature>
<dbReference type="EMBL" id="SRPS01000297">
    <property type="protein sequence ID" value="KAG5960183.1"/>
    <property type="molecule type" value="Genomic_DNA"/>
</dbReference>
<feature type="compositionally biased region" description="Basic and acidic residues" evidence="1">
    <location>
        <begin position="1396"/>
        <end position="1414"/>
    </location>
</feature>
<feature type="region of interest" description="Disordered" evidence="1">
    <location>
        <begin position="843"/>
        <end position="900"/>
    </location>
</feature>
<dbReference type="Proteomes" id="UP000784919">
    <property type="component" value="Unassembled WGS sequence"/>
</dbReference>
<feature type="compositionally biased region" description="Basic and acidic residues" evidence="1">
    <location>
        <begin position="781"/>
        <end position="791"/>
    </location>
</feature>
<protein>
    <submittedName>
        <fullName evidence="2">Uncharacterized protein</fullName>
    </submittedName>
</protein>
<feature type="region of interest" description="Disordered" evidence="1">
    <location>
        <begin position="1"/>
        <end position="93"/>
    </location>
</feature>
<feature type="compositionally biased region" description="Polar residues" evidence="1">
    <location>
        <begin position="856"/>
        <end position="873"/>
    </location>
</feature>
<feature type="region of interest" description="Disordered" evidence="1">
    <location>
        <begin position="1644"/>
        <end position="1677"/>
    </location>
</feature>
<feature type="region of interest" description="Disordered" evidence="1">
    <location>
        <begin position="672"/>
        <end position="702"/>
    </location>
</feature>
<organism evidence="2 3">
    <name type="scientific">Claviceps arundinis</name>
    <dbReference type="NCBI Taxonomy" id="1623583"/>
    <lineage>
        <taxon>Eukaryota</taxon>
        <taxon>Fungi</taxon>
        <taxon>Dikarya</taxon>
        <taxon>Ascomycota</taxon>
        <taxon>Pezizomycotina</taxon>
        <taxon>Sordariomycetes</taxon>
        <taxon>Hypocreomycetidae</taxon>
        <taxon>Hypocreales</taxon>
        <taxon>Clavicipitaceae</taxon>
        <taxon>Claviceps</taxon>
    </lineage>
</organism>
<comment type="caution">
    <text evidence="2">The sequence shown here is derived from an EMBL/GenBank/DDBJ whole genome shotgun (WGS) entry which is preliminary data.</text>
</comment>
<feature type="compositionally biased region" description="Polar residues" evidence="1">
    <location>
        <begin position="672"/>
        <end position="699"/>
    </location>
</feature>
<feature type="compositionally biased region" description="Acidic residues" evidence="1">
    <location>
        <begin position="758"/>
        <end position="780"/>
    </location>
</feature>
<dbReference type="PANTHER" id="PTHR42064:SF1">
    <property type="entry name" value="YALI0F28677P"/>
    <property type="match status" value="1"/>
</dbReference>
<feature type="region of interest" description="Disordered" evidence="1">
    <location>
        <begin position="1497"/>
        <end position="1566"/>
    </location>
</feature>
<feature type="compositionally biased region" description="Polar residues" evidence="1">
    <location>
        <begin position="53"/>
        <end position="62"/>
    </location>
</feature>
<feature type="compositionally biased region" description="Polar residues" evidence="1">
    <location>
        <begin position="1192"/>
        <end position="1208"/>
    </location>
</feature>
<feature type="region of interest" description="Disordered" evidence="1">
    <location>
        <begin position="753"/>
        <end position="791"/>
    </location>
</feature>
<feature type="compositionally biased region" description="Basic and acidic residues" evidence="1">
    <location>
        <begin position="1377"/>
        <end position="1387"/>
    </location>
</feature>
<feature type="compositionally biased region" description="Basic and acidic residues" evidence="1">
    <location>
        <begin position="1511"/>
        <end position="1527"/>
    </location>
</feature>
<dbReference type="OrthoDB" id="3548913at2759"/>
<gene>
    <name evidence="2" type="ORF">E4U56_004502</name>
</gene>
<sequence length="1849" mass="202115">MSMQQHPSRSPSRPASAVQSGLPLRHADQGNRGNYQAAQSSKETSRKPPVAQSDGSATAQASQRRDVKVQPVRASAESADNNPRQPRTQPLLPDLTQFTNSHITKDDESITLQELAHVVRLSKYQERKSANTRVRLQRSLISTALSSRLTRCGDIAHRNLVDCFRKDDKEGFGLLYNAIQDIRKSCDELRRYALLEPDMEPISSPILGSSESLDTASSSTVAAEPLRSITPFLHEMSAMARDTFLDFLSDIRTNPDYLATRICALSSAELNAFLSFHKAMEPVESVLPFHSRSASRNHGSSSNRSSAASDIERLLSFQRHDPLSILIHSCFANSAGPDSIEDRRRTEIWATVLARLIQQPKSNGEHFLISVLNIWTAMRDWSGKSNMEWYLMKILEDGAFILDRAEDQHGTRFNLSDWNPSDEAAARNFYDTAVSGLFDIIDDEDATGIPEGLLELGNAIVNKLDHRYMENTSRWLVWRCLFFVFLLGVIVHPESYGMLAEYHITPYAREKILTKVAMKAHEYVSSMWSGKPSATCVPVEVPPQIKAHVERIHARFQGARSKVSTAKLLPARSITSLRETVEVHPYLVLSPSDLVTLVNALFPERRPMSGSMSMSIPGMSSTLRSGPASVSGLSALSQQASGSSGYRANNMETASIISTSISSVVSDGTTAAQESVRDVQSNDELFQKSSAPSSDSQAQRRLRQYEDDGYRLRLAVHEMSQTLGPEATQGKGHPCAERWIVLFLSADGKKLSTTMAYDPDDEVDDDDDDDDSSGTDDVEGEDARGPELGKDYHSLRDAILKLVEEYEIPQSLEKVGKGGAQLTNRASKLRKYKSKNKVIATEKPMSSRNPYRHHSGQNVSSPGVDSGAPTGTATPMDGTVGDGHGHGHGGGGDEVDGDDNTEPILMQMLRAASSQSRAQADFVSAHVYWKTLQHLTHLESPSLRENGFTVLINIFSRGPRDSIRQSAAAIEEYDAWLIWLKQSQERHEGLIDHMMKRVRAMRDKMWYVADVLNSKEYTHSRDICQALKTMGMPRRWDSLQRSRANIGRGHGGTSYLYRTESQIVDLLAASEEQGGPNKLSDDQAELTAKWLQQYGIENFCQGEERIHRFCLEVEKCISKLVGETIRDAPVLWSSDLYKREKVVFDRLRARARDQAWKMYSDDGSSVNSDGERRIGSTTSTRPGWLGRDSRTYGASSGSSQHSTDTGSRVNFARPRSSLSDMVENHDCITKVSPLNTTDSMSTFWSPFQPAMSLGLGHTRACSPPTSLTNFPTTFSGSLHQSAIPSSSSVSTGWLETSVSSNETIFLQRAEDEKTGFLTGLRQTLTSLLLSDLGGQVLGRGSETDAWFNRFGQQCIERKIYKDAEKAEKAGAGRAQQQRRDTKKDQETSSRGSPRPRVIEKKKSRRNLRDHDRQTKPPSGSLGEDADAQDGSGSENQGQATASSSTHAKDLSIEFPFRKAYCRLLNMLSVHPSPFAKLNALNELGSLITASLTWNSSKKLRSNRSDAGSSTADDRGARMHQASLDDTRSSTLRPANLPDSEDASRPLQTNPETRPIGPNTPASTDGMTSEIERLLRDASIRPKSLFRDLQLIAAFVPPALLDSPDRGKGFWDTSLAALKLKSDVCLTMVEMADDVVAYHTKCRKSATETDPTPPLTGGLAGNTASTTPRFPVPPPPPPSSTYTFHDVGKMWTITAKEGYPAAQRELALFYLSNPEYVEKTTLPLSKPREVFKQAVMERYASATAAAAAGMGGGVPAAAAPAAPAAAPAAVGTGAGAGAATAAVTAAAVAATATATAAGSSPGGKKDGGVRTDVGLMCVAVHWMEEAERGGDALAKSFMRQNEFVGGVGEG</sequence>
<feature type="region of interest" description="Disordered" evidence="1">
    <location>
        <begin position="1160"/>
        <end position="1211"/>
    </location>
</feature>
<feature type="compositionally biased region" description="Polar residues" evidence="1">
    <location>
        <begin position="31"/>
        <end position="42"/>
    </location>
</feature>
<feature type="compositionally biased region" description="Polar residues" evidence="1">
    <location>
        <begin position="78"/>
        <end position="88"/>
    </location>
</feature>
<evidence type="ECO:0000256" key="1">
    <source>
        <dbReference type="SAM" id="MobiDB-lite"/>
    </source>
</evidence>
<feature type="region of interest" description="Disordered" evidence="1">
    <location>
        <begin position="1366"/>
        <end position="1446"/>
    </location>
</feature>
<evidence type="ECO:0000313" key="2">
    <source>
        <dbReference type="EMBL" id="KAG5960183.1"/>
    </source>
</evidence>
<reference evidence="2" key="1">
    <citation type="journal article" date="2020" name="bioRxiv">
        <title>Whole genome comparisons of ergot fungi reveals the divergence and evolution of species within the genus Claviceps are the result of varying mechanisms driving genome evolution and host range expansion.</title>
        <authorList>
            <person name="Wyka S.A."/>
            <person name="Mondo S.J."/>
            <person name="Liu M."/>
            <person name="Dettman J."/>
            <person name="Nalam V."/>
            <person name="Broders K.D."/>
        </authorList>
    </citation>
    <scope>NUCLEOTIDE SEQUENCE</scope>
    <source>
        <strain evidence="2">CCC 1102</strain>
    </source>
</reference>
<dbReference type="PANTHER" id="PTHR42064">
    <property type="entry name" value="YALI0F28677P"/>
    <property type="match status" value="1"/>
</dbReference>
<evidence type="ECO:0000313" key="3">
    <source>
        <dbReference type="Proteomes" id="UP000784919"/>
    </source>
</evidence>